<evidence type="ECO:0000313" key="2">
    <source>
        <dbReference type="EMBL" id="KAK1308718.1"/>
    </source>
</evidence>
<organism evidence="2 3">
    <name type="scientific">Acorus calamus</name>
    <name type="common">Sweet flag</name>
    <dbReference type="NCBI Taxonomy" id="4465"/>
    <lineage>
        <taxon>Eukaryota</taxon>
        <taxon>Viridiplantae</taxon>
        <taxon>Streptophyta</taxon>
        <taxon>Embryophyta</taxon>
        <taxon>Tracheophyta</taxon>
        <taxon>Spermatophyta</taxon>
        <taxon>Magnoliopsida</taxon>
        <taxon>Liliopsida</taxon>
        <taxon>Acoraceae</taxon>
        <taxon>Acorus</taxon>
    </lineage>
</organism>
<dbReference type="CDD" id="cd03449">
    <property type="entry name" value="R_hydratase"/>
    <property type="match status" value="1"/>
</dbReference>
<dbReference type="SUPFAM" id="SSF54637">
    <property type="entry name" value="Thioesterase/thiol ester dehydrase-isomerase"/>
    <property type="match status" value="1"/>
</dbReference>
<dbReference type="Gene3D" id="3.10.129.10">
    <property type="entry name" value="Hotdog Thioesterase"/>
    <property type="match status" value="1"/>
</dbReference>
<dbReference type="Proteomes" id="UP001180020">
    <property type="component" value="Unassembled WGS sequence"/>
</dbReference>
<dbReference type="InterPro" id="IPR029069">
    <property type="entry name" value="HotDog_dom_sf"/>
</dbReference>
<dbReference type="EMBL" id="JAUJYO010000009">
    <property type="protein sequence ID" value="KAK1308718.1"/>
    <property type="molecule type" value="Genomic_DNA"/>
</dbReference>
<dbReference type="GO" id="GO:0005739">
    <property type="term" value="C:mitochondrion"/>
    <property type="evidence" value="ECO:0007669"/>
    <property type="project" value="TreeGrafter"/>
</dbReference>
<reference evidence="2" key="2">
    <citation type="submission" date="2023-06" db="EMBL/GenBank/DDBJ databases">
        <authorList>
            <person name="Ma L."/>
            <person name="Liu K.-W."/>
            <person name="Li Z."/>
            <person name="Hsiao Y.-Y."/>
            <person name="Qi Y."/>
            <person name="Fu T."/>
            <person name="Tang G."/>
            <person name="Zhang D."/>
            <person name="Sun W.-H."/>
            <person name="Liu D.-K."/>
            <person name="Li Y."/>
            <person name="Chen G.-Z."/>
            <person name="Liu X.-D."/>
            <person name="Liao X.-Y."/>
            <person name="Jiang Y.-T."/>
            <person name="Yu X."/>
            <person name="Hao Y."/>
            <person name="Huang J."/>
            <person name="Zhao X.-W."/>
            <person name="Ke S."/>
            <person name="Chen Y.-Y."/>
            <person name="Wu W.-L."/>
            <person name="Hsu J.-L."/>
            <person name="Lin Y.-F."/>
            <person name="Huang M.-D."/>
            <person name="Li C.-Y."/>
            <person name="Huang L."/>
            <person name="Wang Z.-W."/>
            <person name="Zhao X."/>
            <person name="Zhong W.-Y."/>
            <person name="Peng D.-H."/>
            <person name="Ahmad S."/>
            <person name="Lan S."/>
            <person name="Zhang J.-S."/>
            <person name="Tsai W.-C."/>
            <person name="Van De Peer Y."/>
            <person name="Liu Z.-J."/>
        </authorList>
    </citation>
    <scope>NUCLEOTIDE SEQUENCE</scope>
    <source>
        <strain evidence="2">CP</strain>
        <tissue evidence="2">Leaves</tissue>
    </source>
</reference>
<dbReference type="PANTHER" id="PTHR43437:SF3">
    <property type="entry name" value="HYDROXYACYL-THIOESTER DEHYDRATASE TYPE 2, MITOCHONDRIAL"/>
    <property type="match status" value="1"/>
</dbReference>
<dbReference type="GO" id="GO:0019171">
    <property type="term" value="F:(3R)-hydroxyacyl-[acyl-carrier-protein] dehydratase activity"/>
    <property type="evidence" value="ECO:0007669"/>
    <property type="project" value="TreeGrafter"/>
</dbReference>
<keyword evidence="3" id="KW-1185">Reference proteome</keyword>
<sequence length="170" mass="17836">MNTVHLRRVIPVLGSGRPVSSSSGGGGLLRLGDSLEVSRRFSDSDVAAYAAVTGDANPIHRHADSARAAGFVGGGAVVHGMLVASLFPKIIASRFPGAIYASQTLQFRSPVYVGVEVLARVTAVDLRQNKKRYIVKFSTRCFTGSGEHLAIDGDAVAVLPTLTLSDSPTM</sequence>
<feature type="domain" description="MaoC-like" evidence="1">
    <location>
        <begin position="37"/>
        <end position="132"/>
    </location>
</feature>
<name>A0AAV9E6T4_ACOCL</name>
<proteinExistence type="predicted"/>
<dbReference type="AlphaFoldDB" id="A0AAV9E6T4"/>
<dbReference type="GO" id="GO:0006633">
    <property type="term" value="P:fatty acid biosynthetic process"/>
    <property type="evidence" value="ECO:0007669"/>
    <property type="project" value="TreeGrafter"/>
</dbReference>
<dbReference type="InterPro" id="IPR002539">
    <property type="entry name" value="MaoC-like_dom"/>
</dbReference>
<gene>
    <name evidence="2" type="ORF">QJS10_CPA09g01785</name>
</gene>
<dbReference type="PANTHER" id="PTHR43437">
    <property type="entry name" value="HYDROXYACYL-THIOESTER DEHYDRATASE TYPE 2, MITOCHONDRIAL-RELATED"/>
    <property type="match status" value="1"/>
</dbReference>
<accession>A0AAV9E6T4</accession>
<comment type="caution">
    <text evidence="2">The sequence shown here is derived from an EMBL/GenBank/DDBJ whole genome shotgun (WGS) entry which is preliminary data.</text>
</comment>
<dbReference type="Pfam" id="PF01575">
    <property type="entry name" value="MaoC_dehydratas"/>
    <property type="match status" value="1"/>
</dbReference>
<protein>
    <recommendedName>
        <fullName evidence="1">MaoC-like domain-containing protein</fullName>
    </recommendedName>
</protein>
<evidence type="ECO:0000259" key="1">
    <source>
        <dbReference type="Pfam" id="PF01575"/>
    </source>
</evidence>
<reference evidence="2" key="1">
    <citation type="journal article" date="2023" name="Nat. Commun.">
        <title>Diploid and tetraploid genomes of Acorus and the evolution of monocots.</title>
        <authorList>
            <person name="Ma L."/>
            <person name="Liu K.W."/>
            <person name="Li Z."/>
            <person name="Hsiao Y.Y."/>
            <person name="Qi Y."/>
            <person name="Fu T."/>
            <person name="Tang G.D."/>
            <person name="Zhang D."/>
            <person name="Sun W.H."/>
            <person name="Liu D.K."/>
            <person name="Li Y."/>
            <person name="Chen G.Z."/>
            <person name="Liu X.D."/>
            <person name="Liao X.Y."/>
            <person name="Jiang Y.T."/>
            <person name="Yu X."/>
            <person name="Hao Y."/>
            <person name="Huang J."/>
            <person name="Zhao X.W."/>
            <person name="Ke S."/>
            <person name="Chen Y.Y."/>
            <person name="Wu W.L."/>
            <person name="Hsu J.L."/>
            <person name="Lin Y.F."/>
            <person name="Huang M.D."/>
            <person name="Li C.Y."/>
            <person name="Huang L."/>
            <person name="Wang Z.W."/>
            <person name="Zhao X."/>
            <person name="Zhong W.Y."/>
            <person name="Peng D.H."/>
            <person name="Ahmad S."/>
            <person name="Lan S."/>
            <person name="Zhang J.S."/>
            <person name="Tsai W.C."/>
            <person name="Van de Peer Y."/>
            <person name="Liu Z.J."/>
        </authorList>
    </citation>
    <scope>NUCLEOTIDE SEQUENCE</scope>
    <source>
        <strain evidence="2">CP</strain>
    </source>
</reference>
<evidence type="ECO:0000313" key="3">
    <source>
        <dbReference type="Proteomes" id="UP001180020"/>
    </source>
</evidence>
<dbReference type="InterPro" id="IPR050965">
    <property type="entry name" value="UPF0336/Enoyl-CoA_hydratase"/>
</dbReference>